<dbReference type="AlphaFoldDB" id="A0A9N9T2G1"/>
<dbReference type="PANTHER" id="PTHR13244">
    <property type="entry name" value="ZINC FINGER MYND DOMAIN CONTAINING PROTEIN 10"/>
    <property type="match status" value="1"/>
</dbReference>
<dbReference type="GO" id="GO:0034451">
    <property type="term" value="C:centriolar satellite"/>
    <property type="evidence" value="ECO:0007669"/>
    <property type="project" value="TreeGrafter"/>
</dbReference>
<keyword evidence="3" id="KW-0862">Zinc</keyword>
<evidence type="ECO:0000256" key="1">
    <source>
        <dbReference type="ARBA" id="ARBA00022723"/>
    </source>
</evidence>
<dbReference type="EMBL" id="OU898280">
    <property type="protein sequence ID" value="CAG9834423.1"/>
    <property type="molecule type" value="Genomic_DNA"/>
</dbReference>
<organism evidence="6 7">
    <name type="scientific">Diabrotica balteata</name>
    <name type="common">Banded cucumber beetle</name>
    <dbReference type="NCBI Taxonomy" id="107213"/>
    <lineage>
        <taxon>Eukaryota</taxon>
        <taxon>Metazoa</taxon>
        <taxon>Ecdysozoa</taxon>
        <taxon>Arthropoda</taxon>
        <taxon>Hexapoda</taxon>
        <taxon>Insecta</taxon>
        <taxon>Pterygota</taxon>
        <taxon>Neoptera</taxon>
        <taxon>Endopterygota</taxon>
        <taxon>Coleoptera</taxon>
        <taxon>Polyphaga</taxon>
        <taxon>Cucujiformia</taxon>
        <taxon>Chrysomeloidea</taxon>
        <taxon>Chrysomelidae</taxon>
        <taxon>Galerucinae</taxon>
        <taxon>Diabroticina</taxon>
        <taxon>Diabroticites</taxon>
        <taxon>Diabrotica</taxon>
    </lineage>
</organism>
<evidence type="ECO:0000259" key="5">
    <source>
        <dbReference type="PROSITE" id="PS50865"/>
    </source>
</evidence>
<evidence type="ECO:0000313" key="6">
    <source>
        <dbReference type="EMBL" id="CAG9834423.1"/>
    </source>
</evidence>
<gene>
    <name evidence="6" type="ORF">DIABBA_LOCUS7726</name>
</gene>
<keyword evidence="7" id="KW-1185">Reference proteome</keyword>
<dbReference type="Gene3D" id="6.10.140.2220">
    <property type="match status" value="1"/>
</dbReference>
<dbReference type="InterPro" id="IPR002893">
    <property type="entry name" value="Znf_MYND"/>
</dbReference>
<dbReference type="GO" id="GO:0036159">
    <property type="term" value="P:inner dynein arm assembly"/>
    <property type="evidence" value="ECO:0007669"/>
    <property type="project" value="TreeGrafter"/>
</dbReference>
<dbReference type="InterPro" id="IPR052298">
    <property type="entry name" value="ZMYND10"/>
</dbReference>
<dbReference type="GO" id="GO:0008270">
    <property type="term" value="F:zinc ion binding"/>
    <property type="evidence" value="ECO:0007669"/>
    <property type="project" value="UniProtKB-KW"/>
</dbReference>
<reference evidence="6" key="1">
    <citation type="submission" date="2022-01" db="EMBL/GenBank/DDBJ databases">
        <authorList>
            <person name="King R."/>
        </authorList>
    </citation>
    <scope>NUCLEOTIDE SEQUENCE</scope>
</reference>
<feature type="domain" description="MYND-type" evidence="5">
    <location>
        <begin position="380"/>
        <end position="416"/>
    </location>
</feature>
<dbReference type="OrthoDB" id="432970at2759"/>
<evidence type="ECO:0000313" key="7">
    <source>
        <dbReference type="Proteomes" id="UP001153709"/>
    </source>
</evidence>
<evidence type="ECO:0000256" key="4">
    <source>
        <dbReference type="PROSITE-ProRule" id="PRU00134"/>
    </source>
</evidence>
<dbReference type="PANTHER" id="PTHR13244:SF7">
    <property type="entry name" value="ZINC FINGER MYND DOMAIN-CONTAINING PROTEIN 10"/>
    <property type="match status" value="1"/>
</dbReference>
<dbReference type="Proteomes" id="UP001153709">
    <property type="component" value="Chromosome 5"/>
</dbReference>
<evidence type="ECO:0000256" key="3">
    <source>
        <dbReference type="ARBA" id="ARBA00022833"/>
    </source>
</evidence>
<proteinExistence type="predicted"/>
<keyword evidence="1" id="KW-0479">Metal-binding</keyword>
<sequence>MDSLLLPNEIELYVDTMCIQKIENLGSYQWIEWHHRLQKLNQEALIEALDIKEEHVKETLVCCGKVPLLVHEGILISIWKQKVLPELLKLEPYPENTFIAYSILYHEAVCVALLELVLFHPNCCETLGDAAADLLEYSTANISQLLTVTQTEPDLSESAEKQLIRQKRNLSFEIGIRSLAIIRYLSENLDILPVSIKSKMYADYDVPVLFTEIIIRAPWYKDGKMYVGGKWKTWDNEQLSQYEGQAWLAIRQLLLDPECSKYYALTNKHRTTLSKLLPRMIPTLLDQLSPLIELQEWLSRFSVMEENHSDPKPLLIETVLDIKESILNQTGRKWKSIAQKQVHQIFTNDKETLQAIAGRLSDAYNTELLEMFEAQRDEKCARCENNASKRCSRCRNAWYCSRECQVEHWNIHKEECQSTI</sequence>
<accession>A0A9N9T2G1</accession>
<keyword evidence="2 4" id="KW-0863">Zinc-finger</keyword>
<protein>
    <recommendedName>
        <fullName evidence="5">MYND-type domain-containing protein</fullName>
    </recommendedName>
</protein>
<dbReference type="GO" id="GO:0005737">
    <property type="term" value="C:cytoplasm"/>
    <property type="evidence" value="ECO:0007669"/>
    <property type="project" value="TreeGrafter"/>
</dbReference>
<dbReference type="SUPFAM" id="SSF144232">
    <property type="entry name" value="HIT/MYND zinc finger-like"/>
    <property type="match status" value="1"/>
</dbReference>
<dbReference type="GO" id="GO:0036158">
    <property type="term" value="P:outer dynein arm assembly"/>
    <property type="evidence" value="ECO:0007669"/>
    <property type="project" value="TreeGrafter"/>
</dbReference>
<dbReference type="PROSITE" id="PS50865">
    <property type="entry name" value="ZF_MYND_2"/>
    <property type="match status" value="1"/>
</dbReference>
<dbReference type="PROSITE" id="PS01360">
    <property type="entry name" value="ZF_MYND_1"/>
    <property type="match status" value="1"/>
</dbReference>
<dbReference type="Pfam" id="PF01753">
    <property type="entry name" value="zf-MYND"/>
    <property type="match status" value="1"/>
</dbReference>
<evidence type="ECO:0000256" key="2">
    <source>
        <dbReference type="ARBA" id="ARBA00022771"/>
    </source>
</evidence>
<dbReference type="GO" id="GO:0044458">
    <property type="term" value="P:motile cilium assembly"/>
    <property type="evidence" value="ECO:0007669"/>
    <property type="project" value="TreeGrafter"/>
</dbReference>
<name>A0A9N9T2G1_DIABA</name>